<dbReference type="AlphaFoldDB" id="A0A0F9U7U9"/>
<dbReference type="EMBL" id="LAZR01001153">
    <property type="protein sequence ID" value="KKN49738.1"/>
    <property type="molecule type" value="Genomic_DNA"/>
</dbReference>
<accession>A0A0F9U7U9</accession>
<comment type="caution">
    <text evidence="1">The sequence shown here is derived from an EMBL/GenBank/DDBJ whole genome shotgun (WGS) entry which is preliminary data.</text>
</comment>
<name>A0A0F9U7U9_9ZZZZ</name>
<gene>
    <name evidence="1" type="ORF">LCGC14_0639880</name>
</gene>
<proteinExistence type="predicted"/>
<evidence type="ECO:0000313" key="1">
    <source>
        <dbReference type="EMBL" id="KKN49738.1"/>
    </source>
</evidence>
<protein>
    <submittedName>
        <fullName evidence="1">Uncharacterized protein</fullName>
    </submittedName>
</protein>
<organism evidence="1">
    <name type="scientific">marine sediment metagenome</name>
    <dbReference type="NCBI Taxonomy" id="412755"/>
    <lineage>
        <taxon>unclassified sequences</taxon>
        <taxon>metagenomes</taxon>
        <taxon>ecological metagenomes</taxon>
    </lineage>
</organism>
<reference evidence="1" key="1">
    <citation type="journal article" date="2015" name="Nature">
        <title>Complex archaea that bridge the gap between prokaryotes and eukaryotes.</title>
        <authorList>
            <person name="Spang A."/>
            <person name="Saw J.H."/>
            <person name="Jorgensen S.L."/>
            <person name="Zaremba-Niedzwiedzka K."/>
            <person name="Martijn J."/>
            <person name="Lind A.E."/>
            <person name="van Eijk R."/>
            <person name="Schleper C."/>
            <person name="Guy L."/>
            <person name="Ettema T.J."/>
        </authorList>
    </citation>
    <scope>NUCLEOTIDE SEQUENCE</scope>
</reference>
<sequence>MHPLQLRAIIPQDRQTGLPPEIYYQPLHVGGSLGFGGKTALESMWDKLDAEAAAKALPGPAQSYLQVFNNFLFQATPVSQLVIPYNRLRTYLMLQNKGAASVFVSFGFAANVLSGFEMPAAGGFYEPVLGTVSSVHMISAAGTNDVVVVEGFRAP</sequence>